<accession>A0ABR7NHW3</accession>
<dbReference type="InterPro" id="IPR036264">
    <property type="entry name" value="Bact_exopeptidase_dim_dom"/>
</dbReference>
<reference evidence="2 3" key="1">
    <citation type="submission" date="2020-08" db="EMBL/GenBank/DDBJ databases">
        <title>Genome public.</title>
        <authorList>
            <person name="Liu C."/>
            <person name="Sun Q."/>
        </authorList>
    </citation>
    <scope>NUCLEOTIDE SEQUENCE [LARGE SCALE GENOMIC DNA]</scope>
    <source>
        <strain evidence="2 3">BX1</strain>
    </source>
</reference>
<dbReference type="PANTHER" id="PTHR30575">
    <property type="entry name" value="PEPTIDASE M20"/>
    <property type="match status" value="1"/>
</dbReference>
<feature type="domain" description="Peptidase M20 dimerisation" evidence="1">
    <location>
        <begin position="203"/>
        <end position="296"/>
    </location>
</feature>
<comment type="caution">
    <text evidence="2">The sequence shown here is derived from an EMBL/GenBank/DDBJ whole genome shotgun (WGS) entry which is preliminary data.</text>
</comment>
<sequence length="439" mass="46581">MDHIEARILEQIDAKRGALLSFGEETYRSAETGYEEFNTARRAAQWLRGFGYTVREGLAVTGLRAEIGNGDGPAVAVIGELDGILCPTHPQANAAAGGISHACGHHAQLNAVLGAAAAFADPEVARSIQGRVVFFLVPAEEYVPIERRVRLTAEGKISRCSGKSELLCLGEFDDIDLALTTHVHMVDSAADLLVGNNCSTGSFTKTVRLVGKAAHAAAAPHNGVNALSAATLGLSAIGLIREGFRERDCVRIHTNITHGGDAINVVPANVTVEGMVRAANLDALEAVSAKFDRAFEGTAYAVGAKAETETWQGYLPGPFIPADPAQLLAAETVRAAFGPGFSVEKADAAVQNYASTDVGDLAQVMPVLNFTHSGTRGSLHSSDFAVVDPEKALVVPSKMMALTAYHLLKENAALARGAISRYTPPFTRDEYRGYIRRFK</sequence>
<keyword evidence="3" id="KW-1185">Reference proteome</keyword>
<dbReference type="InterPro" id="IPR052030">
    <property type="entry name" value="Peptidase_M20/M20A_hydrolases"/>
</dbReference>
<dbReference type="Gene3D" id="3.30.70.360">
    <property type="match status" value="1"/>
</dbReference>
<organism evidence="2 3">
    <name type="scientific">Yanshouia hominis</name>
    <dbReference type="NCBI Taxonomy" id="2763673"/>
    <lineage>
        <taxon>Bacteria</taxon>
        <taxon>Bacillati</taxon>
        <taxon>Bacillota</taxon>
        <taxon>Clostridia</taxon>
        <taxon>Eubacteriales</taxon>
        <taxon>Oscillospiraceae</taxon>
        <taxon>Yanshouia</taxon>
    </lineage>
</organism>
<dbReference type="InterPro" id="IPR017439">
    <property type="entry name" value="Amidohydrolase"/>
</dbReference>
<protein>
    <submittedName>
        <fullName evidence="2">Amidohydrolase</fullName>
    </submittedName>
</protein>
<proteinExistence type="predicted"/>
<dbReference type="NCBIfam" id="TIGR01891">
    <property type="entry name" value="amidohydrolases"/>
    <property type="match status" value="1"/>
</dbReference>
<dbReference type="InterPro" id="IPR011650">
    <property type="entry name" value="Peptidase_M20_dimer"/>
</dbReference>
<evidence type="ECO:0000313" key="2">
    <source>
        <dbReference type="EMBL" id="MBC8575975.1"/>
    </source>
</evidence>
<dbReference type="SUPFAM" id="SSF53187">
    <property type="entry name" value="Zn-dependent exopeptidases"/>
    <property type="match status" value="1"/>
</dbReference>
<dbReference type="Pfam" id="PF07687">
    <property type="entry name" value="M20_dimer"/>
    <property type="match status" value="1"/>
</dbReference>
<gene>
    <name evidence="2" type="ORF">H8717_06045</name>
</gene>
<dbReference type="Proteomes" id="UP000658131">
    <property type="component" value="Unassembled WGS sequence"/>
</dbReference>
<dbReference type="Gene3D" id="3.40.630.10">
    <property type="entry name" value="Zn peptidases"/>
    <property type="match status" value="1"/>
</dbReference>
<dbReference type="RefSeq" id="WP_262399539.1">
    <property type="nucleotide sequence ID" value="NZ_JACRTB010000007.1"/>
</dbReference>
<dbReference type="PANTHER" id="PTHR30575:SF3">
    <property type="entry name" value="PEPTIDASE M20 DIMERISATION DOMAIN-CONTAINING PROTEIN"/>
    <property type="match status" value="1"/>
</dbReference>
<evidence type="ECO:0000313" key="3">
    <source>
        <dbReference type="Proteomes" id="UP000658131"/>
    </source>
</evidence>
<name>A0ABR7NHW3_9FIRM</name>
<evidence type="ECO:0000259" key="1">
    <source>
        <dbReference type="Pfam" id="PF07687"/>
    </source>
</evidence>
<dbReference type="SUPFAM" id="SSF55031">
    <property type="entry name" value="Bacterial exopeptidase dimerisation domain"/>
    <property type="match status" value="1"/>
</dbReference>
<dbReference type="EMBL" id="JACRTB010000007">
    <property type="protein sequence ID" value="MBC8575975.1"/>
    <property type="molecule type" value="Genomic_DNA"/>
</dbReference>